<dbReference type="VEuPathDB" id="TriTrypDB:BSAL_23845"/>
<proteinExistence type="inferred from homology"/>
<evidence type="ECO:0008006" key="15">
    <source>
        <dbReference type="Google" id="ProtNLM"/>
    </source>
</evidence>
<dbReference type="Gene3D" id="3.90.1720.30">
    <property type="entry name" value="PPPDE domains"/>
    <property type="match status" value="1"/>
</dbReference>
<feature type="domain" description="UBZ4-type" evidence="12">
    <location>
        <begin position="2"/>
        <end position="33"/>
    </location>
</feature>
<keyword evidence="5 9" id="KW-0863">Zinc-finger</keyword>
<protein>
    <recommendedName>
        <fullName evidence="15">PPPDE domain-containing protein</fullName>
    </recommendedName>
</protein>
<comment type="similarity">
    <text evidence="1">Belongs to the DeSI family.</text>
</comment>
<evidence type="ECO:0000259" key="11">
    <source>
        <dbReference type="PROSITE" id="PS51858"/>
    </source>
</evidence>
<dbReference type="GO" id="GO:0101005">
    <property type="term" value="F:deubiquitinase activity"/>
    <property type="evidence" value="ECO:0007669"/>
    <property type="project" value="TreeGrafter"/>
</dbReference>
<dbReference type="EMBL" id="CYKH01001775">
    <property type="protein sequence ID" value="CUG89873.1"/>
    <property type="molecule type" value="Genomic_DNA"/>
</dbReference>
<dbReference type="SMART" id="SM01179">
    <property type="entry name" value="DUF862"/>
    <property type="match status" value="1"/>
</dbReference>
<evidence type="ECO:0000256" key="9">
    <source>
        <dbReference type="PROSITE-ProRule" id="PRU01256"/>
    </source>
</evidence>
<evidence type="ECO:0000259" key="12">
    <source>
        <dbReference type="PROSITE" id="PS51908"/>
    </source>
</evidence>
<sequence length="523" mass="55849">MAFHCPVCGEEFPETTSDLRFQRHVNRCLDGEPDIENPTPVHHAFGATGGDGQHLSLRPNPDSYVSMGGSSLTETPLVSSETGPTNHYNGGHARTSSSPPPQSSGVVNNGSLVGAQPPQQHHLAHAESSSLDYYAAIEENCEFICGLCPDFPRALVEEVLITNGNRKDLAMSTLFELKDQSETAASSSEQGSNFHSYWGGDKSSPHRHHSHLRRSHLQDIGETAVPRDGAYDAVPVPKGPQYSHVELAIYDLQPDSKVAKKVGLGAYHTGVVMYGHEFSFGGSRNLKRDTGRSGIWATRNLYQTAPVIKKRIAIGITYVTIKELQATLREWGKTSWRVDDYHLLSKNCNHFADALLQWLAPKSVPIATTTATDVAPGTPASLSGTNSAHTPLSPVPLAATVVGPVGAAANSNSTRTSSPNISSVPSGVSPLPKFPLIASSSATQSGATAPPPPQVSPTSQAVPTFPLAPEQLKRAQETFKLPSWVNRAAAVGNAVIPDFLFKKIVEALMPPVPEDDHDASPLA</sequence>
<feature type="compositionally biased region" description="Basic residues" evidence="10">
    <location>
        <begin position="205"/>
        <end position="215"/>
    </location>
</feature>
<organism evidence="13 14">
    <name type="scientific">Bodo saltans</name>
    <name type="common">Flagellated protozoan</name>
    <dbReference type="NCBI Taxonomy" id="75058"/>
    <lineage>
        <taxon>Eukaryota</taxon>
        <taxon>Discoba</taxon>
        <taxon>Euglenozoa</taxon>
        <taxon>Kinetoplastea</taxon>
        <taxon>Metakinetoplastina</taxon>
        <taxon>Eubodonida</taxon>
        <taxon>Bodonidae</taxon>
        <taxon>Bodo</taxon>
    </lineage>
</organism>
<evidence type="ECO:0000256" key="2">
    <source>
        <dbReference type="ARBA" id="ARBA00022670"/>
    </source>
</evidence>
<evidence type="ECO:0000256" key="1">
    <source>
        <dbReference type="ARBA" id="ARBA00008140"/>
    </source>
</evidence>
<dbReference type="OrthoDB" id="412286at2759"/>
<feature type="region of interest" description="Disordered" evidence="10">
    <location>
        <begin position="182"/>
        <end position="219"/>
    </location>
</feature>
<evidence type="ECO:0000256" key="5">
    <source>
        <dbReference type="ARBA" id="ARBA00022771"/>
    </source>
</evidence>
<evidence type="ECO:0000256" key="4">
    <source>
        <dbReference type="ARBA" id="ARBA00022763"/>
    </source>
</evidence>
<keyword evidence="3" id="KW-0479">Metal-binding</keyword>
<dbReference type="InterPro" id="IPR042266">
    <property type="entry name" value="PPPDE_sf"/>
</dbReference>
<evidence type="ECO:0000256" key="7">
    <source>
        <dbReference type="ARBA" id="ARBA00022833"/>
    </source>
</evidence>
<dbReference type="PANTHER" id="PTHR12378">
    <property type="entry name" value="DESUMOYLATING ISOPEPTIDASE"/>
    <property type="match status" value="1"/>
</dbReference>
<dbReference type="Proteomes" id="UP000051952">
    <property type="component" value="Unassembled WGS sequence"/>
</dbReference>
<dbReference type="AlphaFoldDB" id="A0A0S4JIX1"/>
<feature type="domain" description="PPPDE" evidence="11">
    <location>
        <begin position="243"/>
        <end position="394"/>
    </location>
</feature>
<dbReference type="InterPro" id="IPR006642">
    <property type="entry name" value="Rad18_UBZ4"/>
</dbReference>
<gene>
    <name evidence="13" type="ORF">BSAL_23845</name>
</gene>
<feature type="compositionally biased region" description="Polar residues" evidence="10">
    <location>
        <begin position="68"/>
        <end position="88"/>
    </location>
</feature>
<dbReference type="GO" id="GO:0006508">
    <property type="term" value="P:proteolysis"/>
    <property type="evidence" value="ECO:0007669"/>
    <property type="project" value="UniProtKB-KW"/>
</dbReference>
<name>A0A0S4JIX1_BODSA</name>
<keyword evidence="8 9" id="KW-0234">DNA repair</keyword>
<feature type="region of interest" description="Disordered" evidence="10">
    <location>
        <begin position="441"/>
        <end position="462"/>
    </location>
</feature>
<keyword evidence="6" id="KW-0378">Hydrolase</keyword>
<dbReference type="CDD" id="cd21965">
    <property type="entry name" value="Zn-C2H2_CALCOCO1_TAX1BP1_like"/>
    <property type="match status" value="1"/>
</dbReference>
<evidence type="ECO:0000256" key="8">
    <source>
        <dbReference type="ARBA" id="ARBA00023204"/>
    </source>
</evidence>
<keyword evidence="4 9" id="KW-0227">DNA damage</keyword>
<feature type="compositionally biased region" description="Polar residues" evidence="10">
    <location>
        <begin position="182"/>
        <end position="195"/>
    </location>
</feature>
<dbReference type="PANTHER" id="PTHR12378:SF80">
    <property type="entry name" value="IP06716P-RELATED"/>
    <property type="match status" value="1"/>
</dbReference>
<dbReference type="GO" id="GO:0008270">
    <property type="term" value="F:zinc ion binding"/>
    <property type="evidence" value="ECO:0007669"/>
    <property type="project" value="UniProtKB-KW"/>
</dbReference>
<feature type="region of interest" description="Disordered" evidence="10">
    <location>
        <begin position="32"/>
        <end position="122"/>
    </location>
</feature>
<dbReference type="GO" id="GO:0003677">
    <property type="term" value="F:DNA binding"/>
    <property type="evidence" value="ECO:0007669"/>
    <property type="project" value="InterPro"/>
</dbReference>
<evidence type="ECO:0000256" key="6">
    <source>
        <dbReference type="ARBA" id="ARBA00022801"/>
    </source>
</evidence>
<dbReference type="GO" id="GO:0006281">
    <property type="term" value="P:DNA repair"/>
    <property type="evidence" value="ECO:0007669"/>
    <property type="project" value="UniProtKB-KW"/>
</dbReference>
<keyword evidence="7" id="KW-0862">Zinc</keyword>
<evidence type="ECO:0000256" key="10">
    <source>
        <dbReference type="SAM" id="MobiDB-lite"/>
    </source>
</evidence>
<reference evidence="14" key="1">
    <citation type="submission" date="2015-09" db="EMBL/GenBank/DDBJ databases">
        <authorList>
            <consortium name="Pathogen Informatics"/>
        </authorList>
    </citation>
    <scope>NUCLEOTIDE SEQUENCE [LARGE SCALE GENOMIC DNA]</scope>
    <source>
        <strain evidence="14">Lake Konstanz</strain>
    </source>
</reference>
<dbReference type="PROSITE" id="PS51908">
    <property type="entry name" value="ZF_UBZ4"/>
    <property type="match status" value="1"/>
</dbReference>
<dbReference type="GO" id="GO:0016579">
    <property type="term" value="P:protein deubiquitination"/>
    <property type="evidence" value="ECO:0007669"/>
    <property type="project" value="TreeGrafter"/>
</dbReference>
<dbReference type="InterPro" id="IPR008580">
    <property type="entry name" value="PPPDE_dom"/>
</dbReference>
<evidence type="ECO:0000313" key="13">
    <source>
        <dbReference type="EMBL" id="CUG89873.1"/>
    </source>
</evidence>
<evidence type="ECO:0000313" key="14">
    <source>
        <dbReference type="Proteomes" id="UP000051952"/>
    </source>
</evidence>
<evidence type="ECO:0000256" key="3">
    <source>
        <dbReference type="ARBA" id="ARBA00022723"/>
    </source>
</evidence>
<keyword evidence="2" id="KW-0645">Protease</keyword>
<accession>A0A0S4JIX1</accession>
<keyword evidence="14" id="KW-1185">Reference proteome</keyword>
<dbReference type="Pfam" id="PF05903">
    <property type="entry name" value="Peptidase_C97"/>
    <property type="match status" value="1"/>
</dbReference>
<dbReference type="PROSITE" id="PS51858">
    <property type="entry name" value="PPPDE"/>
    <property type="match status" value="1"/>
</dbReference>